<dbReference type="PANTHER" id="PTHR24422:SF19">
    <property type="entry name" value="CHEMOTAXIS PROTEIN METHYLTRANSFERASE"/>
    <property type="match status" value="1"/>
</dbReference>
<evidence type="ECO:0000256" key="4">
    <source>
        <dbReference type="ARBA" id="ARBA00022691"/>
    </source>
</evidence>
<evidence type="ECO:0000259" key="7">
    <source>
        <dbReference type="PROSITE" id="PS50123"/>
    </source>
</evidence>
<dbReference type="SUPFAM" id="SSF53335">
    <property type="entry name" value="S-adenosyl-L-methionine-dependent methyltransferases"/>
    <property type="match status" value="1"/>
</dbReference>
<evidence type="ECO:0000256" key="5">
    <source>
        <dbReference type="PIRNR" id="PIRNR000410"/>
    </source>
</evidence>
<dbReference type="InParanoid" id="A0A1B4XG92"/>
<comment type="function">
    <text evidence="5">Methylation of the membrane-bound methyl-accepting chemotaxis proteins (MCP) to form gamma-glutamyl methyl ester residues in MCP.</text>
</comment>
<dbReference type="Gene3D" id="1.10.155.10">
    <property type="entry name" value="Chemotaxis receptor methyltransferase CheR, N-terminal domain"/>
    <property type="match status" value="1"/>
</dbReference>
<feature type="binding site" evidence="6">
    <location>
        <position position="95"/>
    </location>
    <ligand>
        <name>S-adenosyl-L-methionine</name>
        <dbReference type="ChEBI" id="CHEBI:59789"/>
    </ligand>
</feature>
<name>A0A1B4XG92_9GAMM</name>
<feature type="binding site" evidence="6">
    <location>
        <begin position="239"/>
        <end position="240"/>
    </location>
    <ligand>
        <name>S-adenosyl-L-methionine</name>
        <dbReference type="ChEBI" id="CHEBI:59789"/>
    </ligand>
</feature>
<dbReference type="Pfam" id="PF01739">
    <property type="entry name" value="CheR"/>
    <property type="match status" value="1"/>
</dbReference>
<dbReference type="FunCoup" id="A0A1B4XG92">
    <property type="interactions" value="221"/>
</dbReference>
<dbReference type="InterPro" id="IPR026024">
    <property type="entry name" value="Chemotaxis_MeTrfase_CheR"/>
</dbReference>
<gene>
    <name evidence="8" type="ORF">SCL_1479</name>
</gene>
<dbReference type="Proteomes" id="UP000243180">
    <property type="component" value="Chromosome"/>
</dbReference>
<evidence type="ECO:0000256" key="6">
    <source>
        <dbReference type="PIRSR" id="PIRSR000410-1"/>
    </source>
</evidence>
<dbReference type="GO" id="GO:0032259">
    <property type="term" value="P:methylation"/>
    <property type="evidence" value="ECO:0007669"/>
    <property type="project" value="UniProtKB-KW"/>
</dbReference>
<keyword evidence="3 5" id="KW-0808">Transferase</keyword>
<evidence type="ECO:0000313" key="8">
    <source>
        <dbReference type="EMBL" id="BAV33787.1"/>
    </source>
</evidence>
<reference evidence="8 9" key="1">
    <citation type="submission" date="2015-05" db="EMBL/GenBank/DDBJ databases">
        <title>Complete genome sequence of a sulfur-oxidizing gammaproteobacterium strain HA5.</title>
        <authorList>
            <person name="Miura A."/>
            <person name="Kojima H."/>
            <person name="Fukui M."/>
        </authorList>
    </citation>
    <scope>NUCLEOTIDE SEQUENCE [LARGE SCALE GENOMIC DNA]</scope>
    <source>
        <strain evidence="8 9">HA5</strain>
    </source>
</reference>
<proteinExistence type="predicted"/>
<keyword evidence="4 5" id="KW-0949">S-adenosyl-L-methionine</keyword>
<dbReference type="InterPro" id="IPR036804">
    <property type="entry name" value="CheR_N_sf"/>
</dbReference>
<dbReference type="EMBL" id="AP014879">
    <property type="protein sequence ID" value="BAV33787.1"/>
    <property type="molecule type" value="Genomic_DNA"/>
</dbReference>
<keyword evidence="9" id="KW-1185">Reference proteome</keyword>
<comment type="catalytic activity">
    <reaction evidence="1 5">
        <text>L-glutamyl-[protein] + S-adenosyl-L-methionine = [protein]-L-glutamate 5-O-methyl ester + S-adenosyl-L-homocysteine</text>
        <dbReference type="Rhea" id="RHEA:24452"/>
        <dbReference type="Rhea" id="RHEA-COMP:10208"/>
        <dbReference type="Rhea" id="RHEA-COMP:10311"/>
        <dbReference type="ChEBI" id="CHEBI:29973"/>
        <dbReference type="ChEBI" id="CHEBI:57856"/>
        <dbReference type="ChEBI" id="CHEBI:59789"/>
        <dbReference type="ChEBI" id="CHEBI:82795"/>
        <dbReference type="EC" id="2.1.1.80"/>
    </reaction>
</comment>
<dbReference type="InterPro" id="IPR022641">
    <property type="entry name" value="CheR_N"/>
</dbReference>
<dbReference type="GO" id="GO:0008983">
    <property type="term" value="F:protein-glutamate O-methyltransferase activity"/>
    <property type="evidence" value="ECO:0007669"/>
    <property type="project" value="UniProtKB-EC"/>
</dbReference>
<feature type="binding site" evidence="6">
    <location>
        <position position="163"/>
    </location>
    <ligand>
        <name>S-adenosyl-L-methionine</name>
        <dbReference type="ChEBI" id="CHEBI:59789"/>
    </ligand>
</feature>
<dbReference type="Pfam" id="PF03705">
    <property type="entry name" value="CheR_N"/>
    <property type="match status" value="1"/>
</dbReference>
<feature type="domain" description="CheR-type methyltransferase" evidence="7">
    <location>
        <begin position="15"/>
        <end position="293"/>
    </location>
</feature>
<dbReference type="AlphaFoldDB" id="A0A1B4XG92"/>
<dbReference type="KEGG" id="slim:SCL_1479"/>
<protein>
    <recommendedName>
        <fullName evidence="5">Chemotaxis protein methyltransferase</fullName>
        <ecNumber evidence="5">2.1.1.80</ecNumber>
    </recommendedName>
</protein>
<dbReference type="EC" id="2.1.1.80" evidence="5"/>
<dbReference type="SMART" id="SM00138">
    <property type="entry name" value="MeTrc"/>
    <property type="match status" value="1"/>
</dbReference>
<feature type="binding site" evidence="6">
    <location>
        <position position="137"/>
    </location>
    <ligand>
        <name>S-adenosyl-L-methionine</name>
        <dbReference type="ChEBI" id="CHEBI:59789"/>
    </ligand>
</feature>
<dbReference type="InterPro" id="IPR000780">
    <property type="entry name" value="CheR_MeTrfase"/>
</dbReference>
<evidence type="ECO:0000256" key="3">
    <source>
        <dbReference type="ARBA" id="ARBA00022679"/>
    </source>
</evidence>
<dbReference type="SUPFAM" id="SSF47757">
    <property type="entry name" value="Chemotaxis receptor methyltransferase CheR, N-terminal domain"/>
    <property type="match status" value="1"/>
</dbReference>
<evidence type="ECO:0000313" key="9">
    <source>
        <dbReference type="Proteomes" id="UP000243180"/>
    </source>
</evidence>
<organism evidence="8 9">
    <name type="scientific">Sulfuricaulis limicola</name>
    <dbReference type="NCBI Taxonomy" id="1620215"/>
    <lineage>
        <taxon>Bacteria</taxon>
        <taxon>Pseudomonadati</taxon>
        <taxon>Pseudomonadota</taxon>
        <taxon>Gammaproteobacteria</taxon>
        <taxon>Acidiferrobacterales</taxon>
        <taxon>Acidiferrobacteraceae</taxon>
        <taxon>Sulfuricaulis</taxon>
    </lineage>
</organism>
<dbReference type="PANTHER" id="PTHR24422">
    <property type="entry name" value="CHEMOTAXIS PROTEIN METHYLTRANSFERASE"/>
    <property type="match status" value="1"/>
</dbReference>
<dbReference type="InterPro" id="IPR022642">
    <property type="entry name" value="CheR_C"/>
</dbReference>
<keyword evidence="2 5" id="KW-0489">Methyltransferase</keyword>
<dbReference type="PROSITE" id="PS50123">
    <property type="entry name" value="CHER"/>
    <property type="match status" value="1"/>
</dbReference>
<feature type="binding site" evidence="6">
    <location>
        <position position="93"/>
    </location>
    <ligand>
        <name>S-adenosyl-L-methionine</name>
        <dbReference type="ChEBI" id="CHEBI:59789"/>
    </ligand>
</feature>
<dbReference type="InterPro" id="IPR029063">
    <property type="entry name" value="SAM-dependent_MTases_sf"/>
</dbReference>
<dbReference type="OrthoDB" id="9816309at2"/>
<accession>A0A1B4XG92</accession>
<sequence>MAPSHTVTGKLSSILDDSRLTISDAEFRQLREFIHAHTGIALSEHKKALVCSRLSKRLRHHGLRHYSDYYVLLVENDPEGAELMAMINAITTNKTDFFREPHHFRFLSEHVFPAYRQNPGRERPLRLWSAASSTGEEAYSLAMTALEAMPSFNEQDIRILATDIDTDVLARAASGVYTQTQASHIPEALLRRYFLKGQGAHQGEVMAKPVLKSLVHFHWLNLQEEPWPMHEKFDVIFCRNVLIYFDKPTQQKLFRRMAGVLKKDAYLMLGHSEAMHGLNDLFKPVGHSIYQKK</sequence>
<dbReference type="RefSeq" id="WP_096360601.1">
    <property type="nucleotide sequence ID" value="NZ_AP014879.1"/>
</dbReference>
<dbReference type="PRINTS" id="PR00996">
    <property type="entry name" value="CHERMTFRASE"/>
</dbReference>
<feature type="binding site" evidence="6">
    <location>
        <begin position="221"/>
        <end position="222"/>
    </location>
    <ligand>
        <name>S-adenosyl-L-methionine</name>
        <dbReference type="ChEBI" id="CHEBI:59789"/>
    </ligand>
</feature>
<feature type="binding site" evidence="6">
    <location>
        <position position="99"/>
    </location>
    <ligand>
        <name>S-adenosyl-L-methionine</name>
        <dbReference type="ChEBI" id="CHEBI:59789"/>
    </ligand>
</feature>
<dbReference type="InterPro" id="IPR050903">
    <property type="entry name" value="Bact_Chemotaxis_MeTrfase"/>
</dbReference>
<evidence type="ECO:0000256" key="1">
    <source>
        <dbReference type="ARBA" id="ARBA00001541"/>
    </source>
</evidence>
<evidence type="ECO:0000256" key="2">
    <source>
        <dbReference type="ARBA" id="ARBA00022603"/>
    </source>
</evidence>
<dbReference type="PIRSF" id="PIRSF000410">
    <property type="entry name" value="CheR"/>
    <property type="match status" value="1"/>
</dbReference>
<dbReference type="Gene3D" id="3.40.50.150">
    <property type="entry name" value="Vaccinia Virus protein VP39"/>
    <property type="match status" value="1"/>
</dbReference>